<dbReference type="RefSeq" id="WP_043480383.1">
    <property type="nucleotide sequence ID" value="NZ_JBIWMM010000003.1"/>
</dbReference>
<feature type="compositionally biased region" description="Basic and acidic residues" evidence="1">
    <location>
        <begin position="233"/>
        <end position="244"/>
    </location>
</feature>
<protein>
    <submittedName>
        <fullName evidence="2">Uncharacterized protein</fullName>
    </submittedName>
</protein>
<gene>
    <name evidence="2" type="ORF">HS99_0003425</name>
</gene>
<comment type="caution">
    <text evidence="2">The sequence shown here is derived from an EMBL/GenBank/DDBJ whole genome shotgun (WGS) entry which is preliminary data.</text>
</comment>
<reference evidence="2" key="1">
    <citation type="submission" date="2016-08" db="EMBL/GenBank/DDBJ databases">
        <title>Sequencing, Assembly and Comparative Genomics of S. aureofaciens ATCC 10762.</title>
        <authorList>
            <person name="Gradnigo J.S."/>
            <person name="Johnson N."/>
            <person name="Somerville G.A."/>
        </authorList>
    </citation>
    <scope>NUCLEOTIDE SEQUENCE [LARGE SCALE GENOMIC DNA]</scope>
    <source>
        <strain evidence="2">ATCC 10762</strain>
    </source>
</reference>
<accession>A0A1E7NGC5</accession>
<name>A0A1E7NGC5_KITAU</name>
<proteinExistence type="predicted"/>
<keyword evidence="3" id="KW-1185">Reference proteome</keyword>
<feature type="region of interest" description="Disordered" evidence="1">
    <location>
        <begin position="233"/>
        <end position="252"/>
    </location>
</feature>
<evidence type="ECO:0000256" key="1">
    <source>
        <dbReference type="SAM" id="MobiDB-lite"/>
    </source>
</evidence>
<evidence type="ECO:0000313" key="3">
    <source>
        <dbReference type="Proteomes" id="UP000037395"/>
    </source>
</evidence>
<organism evidence="2 3">
    <name type="scientific">Kitasatospora aureofaciens</name>
    <name type="common">Streptomyces aureofaciens</name>
    <dbReference type="NCBI Taxonomy" id="1894"/>
    <lineage>
        <taxon>Bacteria</taxon>
        <taxon>Bacillati</taxon>
        <taxon>Actinomycetota</taxon>
        <taxon>Actinomycetes</taxon>
        <taxon>Kitasatosporales</taxon>
        <taxon>Streptomycetaceae</taxon>
        <taxon>Kitasatospora</taxon>
    </lineage>
</organism>
<dbReference type="EMBL" id="JPRF03000001">
    <property type="protein sequence ID" value="OEV39722.1"/>
    <property type="molecule type" value="Genomic_DNA"/>
</dbReference>
<dbReference type="OrthoDB" id="4319458at2"/>
<dbReference type="AlphaFoldDB" id="A0A1E7NGC5"/>
<evidence type="ECO:0000313" key="2">
    <source>
        <dbReference type="EMBL" id="OEV39722.1"/>
    </source>
</evidence>
<sequence>MYALRCTSPQGRVGLTSFDQALSHRRCTINTAIRKAARGALPVAVTASVLAAGLTACGTAEQISAGQKVSKAFGRIGDGRSAGFTLSVDATPEQIVAFSKATGDEAADEKSARGLSGLSISVAISADKPLKDVEAFKNAAATDQKNQKDVTLDKSVRVSYRIADKKGTPLLEYRQVDAKGYLQIDLKSVLKLTGQDAAEVDDLAKGLPSDMAPAKSLLSGNWTSIDLQELADAAKKDDGAKGGKPEAVPSVDPQVGQELFNSLKDVFNRTVTFEDKGKKDGTEHIWMSAPARQAVDELYKALKPLSAKFPQQFKKFPTEAPTGVPDRQVGADLYLKDGSLSSATFDLAQLAKKVEPGVNFPVKLTFSQDAPKVEAPSPVPNKMTAEDLMKTFFMVAAGGEGPGLGDGAEPGAVPPFSTDAAPLTDAQVKELTALGMPENQARALNKVGMSFEDIKAMAQEK</sequence>
<dbReference type="Proteomes" id="UP000037395">
    <property type="component" value="Unassembled WGS sequence"/>
</dbReference>